<comment type="caution">
    <text evidence="1">The sequence shown here is derived from an EMBL/GenBank/DDBJ whole genome shotgun (WGS) entry which is preliminary data.</text>
</comment>
<gene>
    <name evidence="2" type="ORF">HLH25_08450</name>
    <name evidence="1" type="ORF">HLH26_08405</name>
</gene>
<evidence type="ECO:0000313" key="1">
    <source>
        <dbReference type="EMBL" id="MBB2164562.1"/>
    </source>
</evidence>
<evidence type="ECO:0000313" key="4">
    <source>
        <dbReference type="Proteomes" id="UP000561077"/>
    </source>
</evidence>
<dbReference type="EMBL" id="JABEQN010000008">
    <property type="protein sequence ID" value="MBB2193671.1"/>
    <property type="molecule type" value="Genomic_DNA"/>
</dbReference>
<protein>
    <recommendedName>
        <fullName evidence="5">Replication protein</fullName>
    </recommendedName>
</protein>
<evidence type="ECO:0008006" key="5">
    <source>
        <dbReference type="Google" id="ProtNLM"/>
    </source>
</evidence>
<dbReference type="RefSeq" id="WP_182973635.1">
    <property type="nucleotide sequence ID" value="NZ_JABEQN010000008.1"/>
</dbReference>
<proteinExistence type="predicted"/>
<reference evidence="3 4" key="1">
    <citation type="submission" date="2020-04" db="EMBL/GenBank/DDBJ databases">
        <title>Description of novel Gluconacetobacter.</title>
        <authorList>
            <person name="Sombolestani A."/>
        </authorList>
    </citation>
    <scope>NUCLEOTIDE SEQUENCE [LARGE SCALE GENOMIC DNA]</scope>
    <source>
        <strain evidence="2 3">LMG 1728</strain>
        <strain evidence="1 4">LMG 1731</strain>
    </source>
</reference>
<organism evidence="1 4">
    <name type="scientific">Gluconacetobacter dulcium</name>
    <dbReference type="NCBI Taxonomy" id="2729096"/>
    <lineage>
        <taxon>Bacteria</taxon>
        <taxon>Pseudomonadati</taxon>
        <taxon>Pseudomonadota</taxon>
        <taxon>Alphaproteobacteria</taxon>
        <taxon>Acetobacterales</taxon>
        <taxon>Acetobacteraceae</taxon>
        <taxon>Gluconacetobacter</taxon>
    </lineage>
</organism>
<dbReference type="Proteomes" id="UP000540490">
    <property type="component" value="Unassembled WGS sequence"/>
</dbReference>
<name>A0A7W4NSI9_9PROT</name>
<dbReference type="AlphaFoldDB" id="A0A7W4NSI9"/>
<dbReference type="EMBL" id="JABEQO010000008">
    <property type="protein sequence ID" value="MBB2164562.1"/>
    <property type="molecule type" value="Genomic_DNA"/>
</dbReference>
<sequence length="324" mass="36280">MTELSDAEVARLERLARTRANMRGRRNPAVLPSKLARTAAFAPRKHGLSTDADFVRTYVVKPHAVVEVRGRELGTRHRDALIALFRLRAKRFETVGENGQVKGSVYRTDATWRDILKASGLTAHVNNLIVALRILEELRSVTMRVFTGTYDAYETAVAKGRLPSAGWSDGLIGSINWTGVNLDSEVSVTYGEWVRRTFETKNLVSVSADVYFGLKGDFARAWWPYIDSQPNHHYITLETLSEMVGRDYRTEPSKKRARFREDVVSAFNDMVRAGGLAEFELEASGPGRTKSYRVIYKHALPTAKQLDASDEIFGTQGELGLPNT</sequence>
<evidence type="ECO:0000313" key="3">
    <source>
        <dbReference type="Proteomes" id="UP000540490"/>
    </source>
</evidence>
<evidence type="ECO:0000313" key="2">
    <source>
        <dbReference type="EMBL" id="MBB2193671.1"/>
    </source>
</evidence>
<dbReference type="Proteomes" id="UP000561077">
    <property type="component" value="Unassembled WGS sequence"/>
</dbReference>
<accession>A0A7W4NSI9</accession>
<keyword evidence="3" id="KW-1185">Reference proteome</keyword>